<dbReference type="SUPFAM" id="SSF53474">
    <property type="entry name" value="alpha/beta-Hydrolases"/>
    <property type="match status" value="1"/>
</dbReference>
<organism evidence="2">
    <name type="scientific">hydrothermal vent metagenome</name>
    <dbReference type="NCBI Taxonomy" id="652676"/>
    <lineage>
        <taxon>unclassified sequences</taxon>
        <taxon>metagenomes</taxon>
        <taxon>ecological metagenomes</taxon>
    </lineage>
</organism>
<evidence type="ECO:0000259" key="1">
    <source>
        <dbReference type="Pfam" id="PF00561"/>
    </source>
</evidence>
<evidence type="ECO:0000313" key="2">
    <source>
        <dbReference type="EMBL" id="VAW76949.1"/>
    </source>
</evidence>
<dbReference type="PANTHER" id="PTHR42886:SF29">
    <property type="entry name" value="PUMMELIG, ISOFORM A"/>
    <property type="match status" value="1"/>
</dbReference>
<feature type="domain" description="AB hydrolase-1" evidence="1">
    <location>
        <begin position="58"/>
        <end position="179"/>
    </location>
</feature>
<dbReference type="Pfam" id="PF00561">
    <property type="entry name" value="Abhydrolase_1"/>
    <property type="match status" value="1"/>
</dbReference>
<reference evidence="2" key="1">
    <citation type="submission" date="2018-06" db="EMBL/GenBank/DDBJ databases">
        <authorList>
            <person name="Zhirakovskaya E."/>
        </authorList>
    </citation>
    <scope>NUCLEOTIDE SEQUENCE</scope>
</reference>
<sequence length="297" mass="33308">MHSPKSLVKRHRPLLILSFSVLIMCLLSQKVMAETVKLLLPGTKVVTATWHHGHVNQPVIIVMHGFLQTRTFRATSNIIDALTSQGYAILGPNLSLGISDRQQSMQCQAAHQHTFGGDLKEMLAWTQWAQAKGYKSFIIVGHSWGSQHGISFANTYPTLPIKALIAISLTPPQISPAERALQVRYAQQQLIKQPEALHKYQLSFCKNYTSTAVSYLSYAACTEKKLVRGLGKLRRRKIPVYVVLGSKDRRINKGWVKLMKKNTHLIVVPGANHFFSSIHELELADKLEEILGRMAIL</sequence>
<gene>
    <name evidence="2" type="ORF">MNBD_GAMMA12-1098</name>
</gene>
<name>A0A3B0YRK3_9ZZZZ</name>
<dbReference type="InterPro" id="IPR000073">
    <property type="entry name" value="AB_hydrolase_1"/>
</dbReference>
<dbReference type="Gene3D" id="3.40.50.1820">
    <property type="entry name" value="alpha/beta hydrolase"/>
    <property type="match status" value="1"/>
</dbReference>
<dbReference type="AlphaFoldDB" id="A0A3B0YRK3"/>
<proteinExistence type="predicted"/>
<accession>A0A3B0YRK3</accession>
<dbReference type="PANTHER" id="PTHR42886">
    <property type="entry name" value="RE40534P-RELATED"/>
    <property type="match status" value="1"/>
</dbReference>
<dbReference type="EMBL" id="UOFL01000116">
    <property type="protein sequence ID" value="VAW76949.1"/>
    <property type="molecule type" value="Genomic_DNA"/>
</dbReference>
<dbReference type="InterPro" id="IPR029058">
    <property type="entry name" value="AB_hydrolase_fold"/>
</dbReference>
<protein>
    <recommendedName>
        <fullName evidence="1">AB hydrolase-1 domain-containing protein</fullName>
    </recommendedName>
</protein>